<reference evidence="1" key="2">
    <citation type="submission" date="2018-03" db="EMBL/GenBank/DDBJ databases">
        <title>The Triticum urartu genome reveals the dynamic nature of wheat genome evolution.</title>
        <authorList>
            <person name="Ling H."/>
            <person name="Ma B."/>
            <person name="Shi X."/>
            <person name="Liu H."/>
            <person name="Dong L."/>
            <person name="Sun H."/>
            <person name="Cao Y."/>
            <person name="Gao Q."/>
            <person name="Zheng S."/>
            <person name="Li Y."/>
            <person name="Yu Y."/>
            <person name="Du H."/>
            <person name="Qi M."/>
            <person name="Li Y."/>
            <person name="Yu H."/>
            <person name="Cui Y."/>
            <person name="Wang N."/>
            <person name="Chen C."/>
            <person name="Wu H."/>
            <person name="Zhao Y."/>
            <person name="Zhang J."/>
            <person name="Li Y."/>
            <person name="Zhou W."/>
            <person name="Zhang B."/>
            <person name="Hu W."/>
            <person name="Eijk M."/>
            <person name="Tang J."/>
            <person name="Witsenboer H."/>
            <person name="Zhao S."/>
            <person name="Li Z."/>
            <person name="Zhang A."/>
            <person name="Wang D."/>
            <person name="Liang C."/>
        </authorList>
    </citation>
    <scope>NUCLEOTIDE SEQUENCE [LARGE SCALE GENOMIC DNA]</scope>
    <source>
        <strain evidence="1">cv. G1812</strain>
    </source>
</reference>
<organism evidence="1 2">
    <name type="scientific">Triticum urartu</name>
    <name type="common">Red wild einkorn</name>
    <name type="synonym">Crithodium urartu</name>
    <dbReference type="NCBI Taxonomy" id="4572"/>
    <lineage>
        <taxon>Eukaryota</taxon>
        <taxon>Viridiplantae</taxon>
        <taxon>Streptophyta</taxon>
        <taxon>Embryophyta</taxon>
        <taxon>Tracheophyta</taxon>
        <taxon>Spermatophyta</taxon>
        <taxon>Magnoliopsida</taxon>
        <taxon>Liliopsida</taxon>
        <taxon>Poales</taxon>
        <taxon>Poaceae</taxon>
        <taxon>BOP clade</taxon>
        <taxon>Pooideae</taxon>
        <taxon>Triticodae</taxon>
        <taxon>Triticeae</taxon>
        <taxon>Triticinae</taxon>
        <taxon>Triticum</taxon>
    </lineage>
</organism>
<evidence type="ECO:0000313" key="2">
    <source>
        <dbReference type="Proteomes" id="UP000015106"/>
    </source>
</evidence>
<reference evidence="1" key="3">
    <citation type="submission" date="2022-06" db="UniProtKB">
        <authorList>
            <consortium name="EnsemblPlants"/>
        </authorList>
    </citation>
    <scope>IDENTIFICATION</scope>
</reference>
<proteinExistence type="predicted"/>
<sequence>MYTKKRVQMIYTSLCSSHDLRVLFVGLHTINTKWSRGINKVNNVVMCYTYM</sequence>
<accession>A0A8R7TSW5</accession>
<reference evidence="2" key="1">
    <citation type="journal article" date="2013" name="Nature">
        <title>Draft genome of the wheat A-genome progenitor Triticum urartu.</title>
        <authorList>
            <person name="Ling H.Q."/>
            <person name="Zhao S."/>
            <person name="Liu D."/>
            <person name="Wang J."/>
            <person name="Sun H."/>
            <person name="Zhang C."/>
            <person name="Fan H."/>
            <person name="Li D."/>
            <person name="Dong L."/>
            <person name="Tao Y."/>
            <person name="Gao C."/>
            <person name="Wu H."/>
            <person name="Li Y."/>
            <person name="Cui Y."/>
            <person name="Guo X."/>
            <person name="Zheng S."/>
            <person name="Wang B."/>
            <person name="Yu K."/>
            <person name="Liang Q."/>
            <person name="Yang W."/>
            <person name="Lou X."/>
            <person name="Chen J."/>
            <person name="Feng M."/>
            <person name="Jian J."/>
            <person name="Zhang X."/>
            <person name="Luo G."/>
            <person name="Jiang Y."/>
            <person name="Liu J."/>
            <person name="Wang Z."/>
            <person name="Sha Y."/>
            <person name="Zhang B."/>
            <person name="Wu H."/>
            <person name="Tang D."/>
            <person name="Shen Q."/>
            <person name="Xue P."/>
            <person name="Zou S."/>
            <person name="Wang X."/>
            <person name="Liu X."/>
            <person name="Wang F."/>
            <person name="Yang Y."/>
            <person name="An X."/>
            <person name="Dong Z."/>
            <person name="Zhang K."/>
            <person name="Zhang X."/>
            <person name="Luo M.C."/>
            <person name="Dvorak J."/>
            <person name="Tong Y."/>
            <person name="Wang J."/>
            <person name="Yang H."/>
            <person name="Li Z."/>
            <person name="Wang D."/>
            <person name="Zhang A."/>
            <person name="Wang J."/>
        </authorList>
    </citation>
    <scope>NUCLEOTIDE SEQUENCE</scope>
    <source>
        <strain evidence="2">cv. G1812</strain>
    </source>
</reference>
<keyword evidence="2" id="KW-1185">Reference proteome</keyword>
<evidence type="ECO:0000313" key="1">
    <source>
        <dbReference type="EnsemblPlants" id="TuG1812G0300001796.01.T01.cds435632"/>
    </source>
</evidence>
<name>A0A8R7TSW5_TRIUA</name>
<dbReference type="Proteomes" id="UP000015106">
    <property type="component" value="Chromosome 3"/>
</dbReference>
<dbReference type="EnsemblPlants" id="TuG1812G0300001796.01.T01">
    <property type="protein sequence ID" value="TuG1812G0300001796.01.T01.cds435632"/>
    <property type="gene ID" value="TuG1812G0300001796.01"/>
</dbReference>
<protein>
    <submittedName>
        <fullName evidence="1">Uncharacterized protein</fullName>
    </submittedName>
</protein>
<dbReference type="Gramene" id="TuG1812G0300001796.01.T01">
    <property type="protein sequence ID" value="TuG1812G0300001796.01.T01.cds435632"/>
    <property type="gene ID" value="TuG1812G0300001796.01"/>
</dbReference>
<dbReference type="AlphaFoldDB" id="A0A8R7TSW5"/>